<dbReference type="SUPFAM" id="SSF46955">
    <property type="entry name" value="Putative DNA-binding domain"/>
    <property type="match status" value="1"/>
</dbReference>
<feature type="coiled-coil region" evidence="2">
    <location>
        <begin position="90"/>
        <end position="117"/>
    </location>
</feature>
<reference evidence="4 5" key="1">
    <citation type="submission" date="2018-11" db="EMBL/GenBank/DDBJ databases">
        <title>Sequencing the genomes of 1000 actinobacteria strains.</title>
        <authorList>
            <person name="Klenk H.-P."/>
        </authorList>
    </citation>
    <scope>NUCLEOTIDE SEQUENCE [LARGE SCALE GENOMIC DNA]</scope>
    <source>
        <strain evidence="4 5">DSM 13521</strain>
    </source>
</reference>
<organism evidence="4 5">
    <name type="scientific">Salana multivorans</name>
    <dbReference type="NCBI Taxonomy" id="120377"/>
    <lineage>
        <taxon>Bacteria</taxon>
        <taxon>Bacillati</taxon>
        <taxon>Actinomycetota</taxon>
        <taxon>Actinomycetes</taxon>
        <taxon>Micrococcales</taxon>
        <taxon>Beutenbergiaceae</taxon>
        <taxon>Salana</taxon>
    </lineage>
</organism>
<dbReference type="PRINTS" id="PR00040">
    <property type="entry name" value="HTHMERR"/>
</dbReference>
<dbReference type="InterPro" id="IPR047057">
    <property type="entry name" value="MerR_fam"/>
</dbReference>
<protein>
    <submittedName>
        <fullName evidence="4">DNA-binding transcriptional MerR regulator</fullName>
    </submittedName>
</protein>
<gene>
    <name evidence="4" type="ORF">EDD28_2300</name>
</gene>
<keyword evidence="1 4" id="KW-0238">DNA-binding</keyword>
<sequence length="145" mass="15699">MEDESRLAIAEMAATAGITTDALRWYEREGVLPRVPRDASGHRRYGPAEQGLVALLLALRGAGMSVAGARSFVELLGEGAASHGRRISLLEEGRDLLREQRRRLDAAEAALERKIAHYELLIAAGLDCTGAPVPDDQRARQSARA</sequence>
<evidence type="ECO:0000259" key="3">
    <source>
        <dbReference type="PROSITE" id="PS50937"/>
    </source>
</evidence>
<dbReference type="Proteomes" id="UP000275356">
    <property type="component" value="Unassembled WGS sequence"/>
</dbReference>
<dbReference type="GO" id="GO:0003700">
    <property type="term" value="F:DNA-binding transcription factor activity"/>
    <property type="evidence" value="ECO:0007669"/>
    <property type="project" value="InterPro"/>
</dbReference>
<accession>A0A3N2DD19</accession>
<keyword evidence="2" id="KW-0175">Coiled coil</keyword>
<dbReference type="GO" id="GO:0003677">
    <property type="term" value="F:DNA binding"/>
    <property type="evidence" value="ECO:0007669"/>
    <property type="project" value="UniProtKB-KW"/>
</dbReference>
<evidence type="ECO:0000313" key="5">
    <source>
        <dbReference type="Proteomes" id="UP000275356"/>
    </source>
</evidence>
<dbReference type="SMART" id="SM00422">
    <property type="entry name" value="HTH_MERR"/>
    <property type="match status" value="1"/>
</dbReference>
<dbReference type="InterPro" id="IPR000551">
    <property type="entry name" value="MerR-type_HTH_dom"/>
</dbReference>
<comment type="caution">
    <text evidence="4">The sequence shown here is derived from an EMBL/GenBank/DDBJ whole genome shotgun (WGS) entry which is preliminary data.</text>
</comment>
<dbReference type="PANTHER" id="PTHR30204">
    <property type="entry name" value="REDOX-CYCLING DRUG-SENSING TRANSCRIPTIONAL ACTIVATOR SOXR"/>
    <property type="match status" value="1"/>
</dbReference>
<dbReference type="CDD" id="cd01109">
    <property type="entry name" value="HTH_YyaN"/>
    <property type="match status" value="1"/>
</dbReference>
<dbReference type="EMBL" id="RKHQ01000001">
    <property type="protein sequence ID" value="ROR97695.1"/>
    <property type="molecule type" value="Genomic_DNA"/>
</dbReference>
<dbReference type="Gene3D" id="1.10.1660.10">
    <property type="match status" value="1"/>
</dbReference>
<evidence type="ECO:0000256" key="1">
    <source>
        <dbReference type="ARBA" id="ARBA00023125"/>
    </source>
</evidence>
<evidence type="ECO:0000256" key="2">
    <source>
        <dbReference type="SAM" id="Coils"/>
    </source>
</evidence>
<proteinExistence type="predicted"/>
<name>A0A3N2DD19_9MICO</name>
<dbReference type="Pfam" id="PF00376">
    <property type="entry name" value="MerR"/>
    <property type="match status" value="1"/>
</dbReference>
<keyword evidence="5" id="KW-1185">Reference proteome</keyword>
<dbReference type="InterPro" id="IPR009061">
    <property type="entry name" value="DNA-bd_dom_put_sf"/>
</dbReference>
<dbReference type="PROSITE" id="PS00552">
    <property type="entry name" value="HTH_MERR_1"/>
    <property type="match status" value="1"/>
</dbReference>
<dbReference type="AlphaFoldDB" id="A0A3N2DD19"/>
<evidence type="ECO:0000313" key="4">
    <source>
        <dbReference type="EMBL" id="ROR97695.1"/>
    </source>
</evidence>
<dbReference type="RefSeq" id="WP_245968010.1">
    <property type="nucleotide sequence ID" value="NZ_RKHQ01000001.1"/>
</dbReference>
<dbReference type="PROSITE" id="PS50937">
    <property type="entry name" value="HTH_MERR_2"/>
    <property type="match status" value="1"/>
</dbReference>
<feature type="domain" description="HTH merR-type" evidence="3">
    <location>
        <begin position="6"/>
        <end position="75"/>
    </location>
</feature>
<dbReference type="PANTHER" id="PTHR30204:SF98">
    <property type="entry name" value="HTH-TYPE TRANSCRIPTIONAL REGULATOR ADHR"/>
    <property type="match status" value="1"/>
</dbReference>